<feature type="binding site" evidence="2">
    <location>
        <position position="340"/>
    </location>
    <ligand>
        <name>FAD</name>
        <dbReference type="ChEBI" id="CHEBI:57692"/>
    </ligand>
</feature>
<dbReference type="AlphaFoldDB" id="A0A5S3WR54"/>
<evidence type="ECO:0000256" key="2">
    <source>
        <dbReference type="PIRSR" id="PIRSR011396-2"/>
    </source>
</evidence>
<dbReference type="EMBL" id="PNCJ01000055">
    <property type="protein sequence ID" value="TMP31307.1"/>
    <property type="molecule type" value="Genomic_DNA"/>
</dbReference>
<dbReference type="Proteomes" id="UP000306719">
    <property type="component" value="Unassembled WGS sequence"/>
</dbReference>
<feature type="binding site" evidence="2">
    <location>
        <position position="349"/>
    </location>
    <ligand>
        <name>L-tryptophan</name>
        <dbReference type="ChEBI" id="CHEBI:57912"/>
    </ligand>
</feature>
<dbReference type="InterPro" id="IPR006905">
    <property type="entry name" value="Flavin_halogenase"/>
</dbReference>
<feature type="binding site" evidence="2">
    <location>
        <position position="81"/>
    </location>
    <ligand>
        <name>7-chloro-L-tryptophan</name>
        <dbReference type="ChEBI" id="CHEBI:58713"/>
    </ligand>
</feature>
<dbReference type="Pfam" id="PF04820">
    <property type="entry name" value="Trp_halogenase"/>
    <property type="match status" value="1"/>
</dbReference>
<evidence type="ECO:0000313" key="3">
    <source>
        <dbReference type="EMBL" id="TMP31307.1"/>
    </source>
</evidence>
<dbReference type="PANTHER" id="PTHR43747">
    <property type="entry name" value="FAD-BINDING PROTEIN"/>
    <property type="match status" value="1"/>
</dbReference>
<feature type="binding site" evidence="2">
    <location>
        <position position="353"/>
    </location>
    <ligand>
        <name>FAD</name>
        <dbReference type="ChEBI" id="CHEBI:57692"/>
    </ligand>
</feature>
<dbReference type="SUPFAM" id="SSF51905">
    <property type="entry name" value="FAD/NAD(P)-binding domain"/>
    <property type="match status" value="1"/>
</dbReference>
<sequence length="514" mass="57838">MEQVKSVVVVGGGTAGWITAAKLAKELGANDPQGVQVTLLESSDIPTIGVGEGTWPTMRKTLASLGIDEQDFIKATDASFKQGTRFINWHHEQEKGSNYYYHLFSSVVDSASFNLSPYWLLGERETNYAQSVSAQDILCDRGLAPKLITNAPYEGVQNYAYHLDAGKFATFLKAHCVNTLGVRHLVGNVIDVQLDVDGNIGSLFTDQHGELKAGLYVDCTGFSCLLLGKTLGVQYKSIRDQLFVDSAIAIQMPYENAQDPIASATHSTAQEAGWIWDIGLQSRRGTGHVYCSEFMSADEAEKVLRDYLGPRSKELSAKHIQMNCGYREKFWHKNCVAIGLSAAFVEPLEASAIFLIEAAVNMLSELFPHHRSLMETSAEHYNRSFELRWQKTIDFIKLHYVLSQRKTPFWLSNKAPESIPESVKHMLEVWRHRPISKYDFDNIFEPFPQDSYQYVLYGMGFEPKLQNAAASYVDRAMAQKFIAQAEALRRQFGDNLPNNRELLEKVHKYGFQKC</sequence>
<dbReference type="OrthoDB" id="7178350at2"/>
<dbReference type="PIRSF" id="PIRSF011396">
    <property type="entry name" value="Trp_halogenase"/>
    <property type="match status" value="1"/>
</dbReference>
<feature type="binding site" evidence="2">
    <location>
        <begin position="12"/>
        <end position="15"/>
    </location>
    <ligand>
        <name>FAD</name>
        <dbReference type="ChEBI" id="CHEBI:57692"/>
    </ligand>
</feature>
<reference evidence="4" key="2">
    <citation type="submission" date="2019-06" db="EMBL/GenBank/DDBJ databases">
        <title>Co-occurence of chitin degradation, pigmentation and bioactivity in marine Pseudoalteromonas.</title>
        <authorList>
            <person name="Sonnenschein E.C."/>
            <person name="Bech P.K."/>
        </authorList>
    </citation>
    <scope>NUCLEOTIDE SEQUENCE [LARGE SCALE GENOMIC DNA]</scope>
    <source>
        <strain evidence="4">S2599</strain>
    </source>
</reference>
<proteinExistence type="predicted"/>
<dbReference type="GO" id="GO:0004497">
    <property type="term" value="F:monooxygenase activity"/>
    <property type="evidence" value="ECO:0007669"/>
    <property type="project" value="InterPro"/>
</dbReference>
<keyword evidence="2" id="KW-0274">FAD</keyword>
<keyword evidence="2" id="KW-0285">Flavoprotein</keyword>
<organism evidence="3 4">
    <name type="scientific">Pseudoalteromonas rubra</name>
    <dbReference type="NCBI Taxonomy" id="43658"/>
    <lineage>
        <taxon>Bacteria</taxon>
        <taxon>Pseudomonadati</taxon>
        <taxon>Pseudomonadota</taxon>
        <taxon>Gammaproteobacteria</taxon>
        <taxon>Alteromonadales</taxon>
        <taxon>Pseudoalteromonadaceae</taxon>
        <taxon>Pseudoalteromonas</taxon>
    </lineage>
</organism>
<keyword evidence="2" id="KW-0547">Nucleotide-binding</keyword>
<dbReference type="GO" id="GO:0000166">
    <property type="term" value="F:nucleotide binding"/>
    <property type="evidence" value="ECO:0007669"/>
    <property type="project" value="UniProtKB-KW"/>
</dbReference>
<gene>
    <name evidence="3" type="ORF">CWB98_22640</name>
</gene>
<feature type="binding site" evidence="2">
    <location>
        <position position="189"/>
    </location>
    <ligand>
        <name>FAD</name>
        <dbReference type="ChEBI" id="CHEBI:57692"/>
    </ligand>
</feature>
<dbReference type="InterPro" id="IPR033856">
    <property type="entry name" value="Trp_halogen"/>
</dbReference>
<feature type="active site" evidence="1">
    <location>
        <position position="81"/>
    </location>
</feature>
<protein>
    <submittedName>
        <fullName evidence="3">Tryptophan 7-halogenase</fullName>
    </submittedName>
</protein>
<dbReference type="RefSeq" id="WP_138546829.1">
    <property type="nucleotide sequence ID" value="NZ_PNCJ01000055.1"/>
</dbReference>
<evidence type="ECO:0000256" key="1">
    <source>
        <dbReference type="PIRSR" id="PIRSR011396-1"/>
    </source>
</evidence>
<accession>A0A5S3WR54</accession>
<name>A0A5S3WR54_9GAMM</name>
<dbReference type="PANTHER" id="PTHR43747:SF4">
    <property type="entry name" value="FLAVIN-DEPENDENT TRYPTOPHAN HALOGENASE"/>
    <property type="match status" value="1"/>
</dbReference>
<dbReference type="InterPro" id="IPR050816">
    <property type="entry name" value="Flavin-dep_Halogenase_NPB"/>
</dbReference>
<evidence type="ECO:0000313" key="4">
    <source>
        <dbReference type="Proteomes" id="UP000306719"/>
    </source>
</evidence>
<comment type="caution">
    <text evidence="3">The sequence shown here is derived from an EMBL/GenBank/DDBJ whole genome shotgun (WGS) entry which is preliminary data.</text>
</comment>
<dbReference type="Gene3D" id="3.50.50.60">
    <property type="entry name" value="FAD/NAD(P)-binding domain"/>
    <property type="match status" value="1"/>
</dbReference>
<reference evidence="3 4" key="1">
    <citation type="submission" date="2018-01" db="EMBL/GenBank/DDBJ databases">
        <authorList>
            <person name="Paulsen S."/>
            <person name="Gram L.K."/>
        </authorList>
    </citation>
    <scope>NUCLEOTIDE SEQUENCE [LARGE SCALE GENOMIC DNA]</scope>
    <source>
        <strain evidence="3 4">S2599</strain>
    </source>
</reference>
<dbReference type="InterPro" id="IPR036188">
    <property type="entry name" value="FAD/NAD-bd_sf"/>
</dbReference>